<dbReference type="CDD" id="cd00160">
    <property type="entry name" value="RhoGEF"/>
    <property type="match status" value="1"/>
</dbReference>
<feature type="domain" description="PX" evidence="6">
    <location>
        <begin position="964"/>
        <end position="1114"/>
    </location>
</feature>
<dbReference type="SUPFAM" id="SSF48065">
    <property type="entry name" value="DBL homology domain (DH-domain)"/>
    <property type="match status" value="1"/>
</dbReference>
<feature type="compositionally biased region" description="Gly residues" evidence="3">
    <location>
        <begin position="125"/>
        <end position="134"/>
    </location>
</feature>
<comment type="caution">
    <text evidence="7">The sequence shown here is derived from an EMBL/GenBank/DDBJ whole genome shotgun (WGS) entry which is preliminary data.</text>
</comment>
<name>A0A507E944_9FUNG</name>
<dbReference type="InterPro" id="IPR051092">
    <property type="entry name" value="FYVE_RhoGEF_PH"/>
</dbReference>
<feature type="compositionally biased region" description="Polar residues" evidence="3">
    <location>
        <begin position="147"/>
        <end position="171"/>
    </location>
</feature>
<feature type="region of interest" description="Disordered" evidence="3">
    <location>
        <begin position="124"/>
        <end position="196"/>
    </location>
</feature>
<evidence type="ECO:0000256" key="3">
    <source>
        <dbReference type="SAM" id="MobiDB-lite"/>
    </source>
</evidence>
<dbReference type="InterPro" id="IPR011993">
    <property type="entry name" value="PH-like_dom_sf"/>
</dbReference>
<dbReference type="PROSITE" id="PS50195">
    <property type="entry name" value="PX"/>
    <property type="match status" value="1"/>
</dbReference>
<dbReference type="GO" id="GO:0005085">
    <property type="term" value="F:guanyl-nucleotide exchange factor activity"/>
    <property type="evidence" value="ECO:0007669"/>
    <property type="project" value="InterPro"/>
</dbReference>
<gene>
    <name evidence="7" type="ORF">PhCBS80983_g02289</name>
</gene>
<dbReference type="Pfam" id="PF00621">
    <property type="entry name" value="RhoGEF"/>
    <property type="match status" value="1"/>
</dbReference>
<dbReference type="Pfam" id="PF00018">
    <property type="entry name" value="SH3_1"/>
    <property type="match status" value="1"/>
</dbReference>
<evidence type="ECO:0000313" key="7">
    <source>
        <dbReference type="EMBL" id="TPX59678.1"/>
    </source>
</evidence>
<dbReference type="InterPro" id="IPR001452">
    <property type="entry name" value="SH3_domain"/>
</dbReference>
<dbReference type="InterPro" id="IPR036871">
    <property type="entry name" value="PX_dom_sf"/>
</dbReference>
<feature type="compositionally biased region" description="Acidic residues" evidence="3">
    <location>
        <begin position="711"/>
        <end position="721"/>
    </location>
</feature>
<organism evidence="7 8">
    <name type="scientific">Powellomyces hirtus</name>
    <dbReference type="NCBI Taxonomy" id="109895"/>
    <lineage>
        <taxon>Eukaryota</taxon>
        <taxon>Fungi</taxon>
        <taxon>Fungi incertae sedis</taxon>
        <taxon>Chytridiomycota</taxon>
        <taxon>Chytridiomycota incertae sedis</taxon>
        <taxon>Chytridiomycetes</taxon>
        <taxon>Spizellomycetales</taxon>
        <taxon>Powellomycetaceae</taxon>
        <taxon>Powellomyces</taxon>
    </lineage>
</organism>
<feature type="region of interest" description="Disordered" evidence="3">
    <location>
        <begin position="701"/>
        <end position="730"/>
    </location>
</feature>
<dbReference type="PANTHER" id="PTHR12673">
    <property type="entry name" value="FACIOGENITAL DYSPLASIA PROTEIN"/>
    <property type="match status" value="1"/>
</dbReference>
<dbReference type="Gene3D" id="1.20.900.10">
    <property type="entry name" value="Dbl homology (DH) domain"/>
    <property type="match status" value="1"/>
</dbReference>
<dbReference type="GO" id="GO:0005737">
    <property type="term" value="C:cytoplasm"/>
    <property type="evidence" value="ECO:0007669"/>
    <property type="project" value="TreeGrafter"/>
</dbReference>
<accession>A0A507E944</accession>
<dbReference type="CDD" id="cd00821">
    <property type="entry name" value="PH"/>
    <property type="match status" value="1"/>
</dbReference>
<feature type="region of interest" description="Disordered" evidence="3">
    <location>
        <begin position="234"/>
        <end position="274"/>
    </location>
</feature>
<feature type="compositionally biased region" description="Polar residues" evidence="3">
    <location>
        <begin position="17"/>
        <end position="41"/>
    </location>
</feature>
<dbReference type="PROSITE" id="PS50002">
    <property type="entry name" value="SH3"/>
    <property type="match status" value="1"/>
</dbReference>
<evidence type="ECO:0000259" key="4">
    <source>
        <dbReference type="PROSITE" id="PS50002"/>
    </source>
</evidence>
<feature type="compositionally biased region" description="Basic and acidic residues" evidence="3">
    <location>
        <begin position="838"/>
        <end position="851"/>
    </location>
</feature>
<feature type="region of interest" description="Disordered" evidence="3">
    <location>
        <begin position="768"/>
        <end position="894"/>
    </location>
</feature>
<dbReference type="InterPro" id="IPR035899">
    <property type="entry name" value="DBL_dom_sf"/>
</dbReference>
<dbReference type="EMBL" id="QEAQ01000022">
    <property type="protein sequence ID" value="TPX59678.1"/>
    <property type="molecule type" value="Genomic_DNA"/>
</dbReference>
<feature type="domain" description="DH" evidence="5">
    <location>
        <begin position="331"/>
        <end position="513"/>
    </location>
</feature>
<feature type="compositionally biased region" description="Low complexity" evidence="3">
    <location>
        <begin position="798"/>
        <end position="822"/>
    </location>
</feature>
<dbReference type="SMART" id="SM00312">
    <property type="entry name" value="PX"/>
    <property type="match status" value="1"/>
</dbReference>
<evidence type="ECO:0000313" key="8">
    <source>
        <dbReference type="Proteomes" id="UP000318582"/>
    </source>
</evidence>
<reference evidence="7 8" key="1">
    <citation type="journal article" date="2019" name="Sci. Rep.">
        <title>Comparative genomics of chytrid fungi reveal insights into the obligate biotrophic and pathogenic lifestyle of Synchytrium endobioticum.</title>
        <authorList>
            <person name="van de Vossenberg B.T.L.H."/>
            <person name="Warris S."/>
            <person name="Nguyen H.D.T."/>
            <person name="van Gent-Pelzer M.P.E."/>
            <person name="Joly D.L."/>
            <person name="van de Geest H.C."/>
            <person name="Bonants P.J.M."/>
            <person name="Smith D.S."/>
            <person name="Levesque C.A."/>
            <person name="van der Lee T.A.J."/>
        </authorList>
    </citation>
    <scope>NUCLEOTIDE SEQUENCE [LARGE SCALE GENOMIC DNA]</scope>
    <source>
        <strain evidence="7 8">CBS 809.83</strain>
    </source>
</reference>
<evidence type="ECO:0000259" key="5">
    <source>
        <dbReference type="PROSITE" id="PS50010"/>
    </source>
</evidence>
<dbReference type="SMART" id="SM00326">
    <property type="entry name" value="SH3"/>
    <property type="match status" value="1"/>
</dbReference>
<sequence length="1129" mass="120950">MSTNKSSPELLVPLRSAPSTIPRNQAASDASSPTVGSQPSERGQPLKFAKALYDFPATERDELMLEEEDVVQVLREDPKGGWMFGLKCGVWGWFPGGFVRVLSDDEAVAEGVLEVHDVGKLFAQPGGGASGPGGPSSKELAAEQAARRSSINLAASPSQSTLSHQSASTASLDEASMAAAQSAGGKQQPAPQLPGTRNWAAKYKAMPRYSKRVSGTGLDELETAIGSHIKEALSRPASAINMPSPDDSEPSSGATSTTTSKKDKEASRRSGGSLRKKDLKFLGGSFSDRNSKHQPVSFVLGAAPAQRARWVETMGGSEEVAKMGLDKRAVQRQEVIHEICATEKDYVEDLDIIINVYMNPMKRSKILPAKDMSIIFSNVEQLLPVNQQLKTWFEERVALGPVVDLIGDIFIRVSDFLKMYTMYCRNHPFALMKLQAVRQSKSVAKFLDQCAASPEARNLNLANFLIKPVQRICKYPLLIREAMKNTDPTHADYTNLQSALLKIETVVTIVNEGARQAEAVQKMLEIQGRFTTKMNIVAPWRSLLKSASMDLIKSNGERSRRESFLFNDMFVLAKSVGGDGEKLKLTDMVPFDMISINIPSVGDHLIEIGHVNAGRYILALETAEHKAAWIAALKDATKTWLASKTRGAPAGAVPAPPMITEAKAESSTALLSSSPSLPEIQSLSAIELPQMDAIAEASAKIVQPDVHHTDDEDDDGEDDDGGGAGAGGGVVDDVVVKEDVPDSESAPPIQAVKSFQNQRVSLTTLKAATSSLRHVSPPASNIRAPLRVPSSEQLAGHPSDQSQQQQQQPQSRPSSQLSSRPPSQQPSRPPSQVQEPPRVSDKSQKYGKVAEEASALPMLPPLPKKAAPTLAEPATTTTTPAATLSVANASPGSTIASRRLSQRLASNPFLMNDHGVPLPRATNSSPPPAATPAPPTELKAQPQQPSPNPLPRTTTAMNSATSNRNKPVRRAHIADVTRAATKDYVYHIQVFHSDGPEPDSSIHHTYDDFFDLHMQLIGHFPEEAGVGASAAHARADSADVDMPGGWNSAAAAVTSKAKRIIPELPGQMMFVSEAAAKARIAGLQSYIQAILALPPKIARSPVTMSFFRADGKHALMNAAPAPVAAGGDH</sequence>
<dbReference type="GO" id="GO:0035091">
    <property type="term" value="F:phosphatidylinositol binding"/>
    <property type="evidence" value="ECO:0007669"/>
    <property type="project" value="InterPro"/>
</dbReference>
<dbReference type="SMART" id="SM00325">
    <property type="entry name" value="RhoGEF"/>
    <property type="match status" value="1"/>
</dbReference>
<evidence type="ECO:0000259" key="6">
    <source>
        <dbReference type="PROSITE" id="PS50195"/>
    </source>
</evidence>
<proteinExistence type="predicted"/>
<dbReference type="AlphaFoldDB" id="A0A507E944"/>
<dbReference type="InterPro" id="IPR001683">
    <property type="entry name" value="PX_dom"/>
</dbReference>
<dbReference type="PANTHER" id="PTHR12673:SF159">
    <property type="entry name" value="LD03170P"/>
    <property type="match status" value="1"/>
</dbReference>
<keyword evidence="1 2" id="KW-0728">SH3 domain</keyword>
<dbReference type="Gene3D" id="2.30.30.40">
    <property type="entry name" value="SH3 Domains"/>
    <property type="match status" value="1"/>
</dbReference>
<dbReference type="Gene3D" id="2.30.29.30">
    <property type="entry name" value="Pleckstrin-homology domain (PH domain)/Phosphotyrosine-binding domain (PTB)"/>
    <property type="match status" value="1"/>
</dbReference>
<feature type="compositionally biased region" description="Polar residues" evidence="3">
    <location>
        <begin position="951"/>
        <end position="965"/>
    </location>
</feature>
<dbReference type="Proteomes" id="UP000318582">
    <property type="component" value="Unassembled WGS sequence"/>
</dbReference>
<evidence type="ECO:0000256" key="1">
    <source>
        <dbReference type="ARBA" id="ARBA00022443"/>
    </source>
</evidence>
<dbReference type="InterPro" id="IPR001849">
    <property type="entry name" value="PH_domain"/>
</dbReference>
<feature type="compositionally biased region" description="Pro residues" evidence="3">
    <location>
        <begin position="925"/>
        <end position="935"/>
    </location>
</feature>
<dbReference type="SMART" id="SM00233">
    <property type="entry name" value="PH"/>
    <property type="match status" value="1"/>
</dbReference>
<feature type="domain" description="SH3" evidence="4">
    <location>
        <begin position="44"/>
        <end position="104"/>
    </location>
</feature>
<feature type="compositionally biased region" description="Low complexity" evidence="3">
    <location>
        <begin position="864"/>
        <end position="885"/>
    </location>
</feature>
<dbReference type="InterPro" id="IPR000219">
    <property type="entry name" value="DH_dom"/>
</dbReference>
<feature type="region of interest" description="Disordered" evidence="3">
    <location>
        <begin position="909"/>
        <end position="971"/>
    </location>
</feature>
<dbReference type="Pfam" id="PF00787">
    <property type="entry name" value="PX"/>
    <property type="match status" value="1"/>
</dbReference>
<dbReference type="STRING" id="109895.A0A507E944"/>
<evidence type="ECO:0000256" key="2">
    <source>
        <dbReference type="PROSITE-ProRule" id="PRU00192"/>
    </source>
</evidence>
<dbReference type="SUPFAM" id="SSF50044">
    <property type="entry name" value="SH3-domain"/>
    <property type="match status" value="1"/>
</dbReference>
<dbReference type="PROSITE" id="PS50010">
    <property type="entry name" value="DH_2"/>
    <property type="match status" value="1"/>
</dbReference>
<protein>
    <recommendedName>
        <fullName evidence="9">DH domain-containing protein</fullName>
    </recommendedName>
</protein>
<dbReference type="SUPFAM" id="SSF64268">
    <property type="entry name" value="PX domain"/>
    <property type="match status" value="1"/>
</dbReference>
<dbReference type="Gene3D" id="3.30.1520.10">
    <property type="entry name" value="Phox-like domain"/>
    <property type="match status" value="1"/>
</dbReference>
<keyword evidence="8" id="KW-1185">Reference proteome</keyword>
<evidence type="ECO:0008006" key="9">
    <source>
        <dbReference type="Google" id="ProtNLM"/>
    </source>
</evidence>
<dbReference type="InterPro" id="IPR036028">
    <property type="entry name" value="SH3-like_dom_sf"/>
</dbReference>
<feature type="region of interest" description="Disordered" evidence="3">
    <location>
        <begin position="1"/>
        <end position="45"/>
    </location>
</feature>
<dbReference type="SUPFAM" id="SSF50729">
    <property type="entry name" value="PH domain-like"/>
    <property type="match status" value="1"/>
</dbReference>